<feature type="domain" description="Beta-Casp" evidence="3">
    <location>
        <begin position="247"/>
        <end position="372"/>
    </location>
</feature>
<comment type="caution">
    <text evidence="4">The sequence shown here is derived from an EMBL/GenBank/DDBJ whole genome shotgun (WGS) entry which is preliminary data.</text>
</comment>
<dbReference type="CDD" id="cd16295">
    <property type="entry name" value="TTHA0252-CPSF-like_MBL-fold"/>
    <property type="match status" value="1"/>
</dbReference>
<dbReference type="InterPro" id="IPR001279">
    <property type="entry name" value="Metallo-B-lactamas"/>
</dbReference>
<dbReference type="SMART" id="SM01027">
    <property type="entry name" value="Beta-Casp"/>
    <property type="match status" value="1"/>
</dbReference>
<organism evidence="4 5">
    <name type="scientific">candidate division TA06 bacterium 34_109</name>
    <dbReference type="NCBI Taxonomy" id="1635277"/>
    <lineage>
        <taxon>Bacteria</taxon>
        <taxon>Bacteria division TA06</taxon>
    </lineage>
</organism>
<sequence length="457" mass="52465">MRITFFGATKEVTGSKFLLEYNSKKILVECGLFQGRRKESERANLNFPFEPKSIDLLLLSHAHIDHSGNIPNLVKQGFNSEIISTYATMDLLVPMLLDSAHIHEKDIEYLNKKNKNPENKQPLYTVDDAEKSFKYFKGVNYYNQISIDKDLKVTFIDAGHILGSSQIIFEKNGKKLLFTGDLGRKHLPIIRNPDMVKDVDVVITESTYGDRLHSDIKESREKLKKVIEQVKLKKGNLIVPAFSVGRAQELIYDLFMLREEGYDHGMKIFVDSPLTVNITKIFENHPECYDKDMVTLFNSRKDPFNFENLFYIENVEESKKLNSMKESKIIISASGMCEAGRILHHLKNNIENPDNTILITGFMASNTLGRKIVEKQEKVKIFGEEYRLKAEVVVMNEYSAHADRNDLLNHIKSVDPKKEIYLVHGEENQIESFKIALKENGYENVIVPSKGDSFDIF</sequence>
<dbReference type="InterPro" id="IPR050698">
    <property type="entry name" value="MBL"/>
</dbReference>
<dbReference type="PATRIC" id="fig|1635277.3.peg.1660"/>
<proteinExistence type="predicted"/>
<feature type="domain" description="Metallo-beta-lactamase" evidence="2">
    <location>
        <begin position="13"/>
        <end position="242"/>
    </location>
</feature>
<dbReference type="Pfam" id="PF07521">
    <property type="entry name" value="RMMBL"/>
    <property type="match status" value="1"/>
</dbReference>
<dbReference type="AlphaFoldDB" id="A0A117M6T8"/>
<dbReference type="Proteomes" id="UP000053467">
    <property type="component" value="Unassembled WGS sequence"/>
</dbReference>
<evidence type="ECO:0000259" key="2">
    <source>
        <dbReference type="SMART" id="SM00849"/>
    </source>
</evidence>
<dbReference type="GO" id="GO:0004521">
    <property type="term" value="F:RNA endonuclease activity"/>
    <property type="evidence" value="ECO:0007669"/>
    <property type="project" value="TreeGrafter"/>
</dbReference>
<dbReference type="SUPFAM" id="SSF56281">
    <property type="entry name" value="Metallo-hydrolase/oxidoreductase"/>
    <property type="match status" value="1"/>
</dbReference>
<evidence type="ECO:0000313" key="4">
    <source>
        <dbReference type="EMBL" id="KUK87489.1"/>
    </source>
</evidence>
<dbReference type="InterPro" id="IPR011108">
    <property type="entry name" value="RMMBL"/>
</dbReference>
<dbReference type="Gene3D" id="3.60.15.10">
    <property type="entry name" value="Ribonuclease Z/Hydroxyacylglutathione hydrolase-like"/>
    <property type="match status" value="1"/>
</dbReference>
<dbReference type="Gene3D" id="3.40.50.10890">
    <property type="match status" value="1"/>
</dbReference>
<keyword evidence="1" id="KW-0378">Hydrolase</keyword>
<dbReference type="InterPro" id="IPR022712">
    <property type="entry name" value="Beta_Casp"/>
</dbReference>
<dbReference type="PANTHER" id="PTHR11203">
    <property type="entry name" value="CLEAVAGE AND POLYADENYLATION SPECIFICITY FACTOR FAMILY MEMBER"/>
    <property type="match status" value="1"/>
</dbReference>
<dbReference type="GO" id="GO:0016787">
    <property type="term" value="F:hydrolase activity"/>
    <property type="evidence" value="ECO:0007669"/>
    <property type="project" value="UniProtKB-KW"/>
</dbReference>
<accession>A0A117M6T8</accession>
<gene>
    <name evidence="4" type="ORF">XE03_0656</name>
</gene>
<dbReference type="EMBL" id="LGGX01000004">
    <property type="protein sequence ID" value="KUK87489.1"/>
    <property type="molecule type" value="Genomic_DNA"/>
</dbReference>
<name>A0A117M6T8_UNCT6</name>
<protein>
    <submittedName>
        <fullName evidence="4">RNA-metabolising metallo-beta-lactamase</fullName>
    </submittedName>
</protein>
<dbReference type="PANTHER" id="PTHR11203:SF37">
    <property type="entry name" value="INTEGRATOR COMPLEX SUBUNIT 11"/>
    <property type="match status" value="1"/>
</dbReference>
<dbReference type="Pfam" id="PF10996">
    <property type="entry name" value="Beta-Casp"/>
    <property type="match status" value="1"/>
</dbReference>
<evidence type="ECO:0000256" key="1">
    <source>
        <dbReference type="ARBA" id="ARBA00022801"/>
    </source>
</evidence>
<evidence type="ECO:0000259" key="3">
    <source>
        <dbReference type="SMART" id="SM01027"/>
    </source>
</evidence>
<reference evidence="5" key="1">
    <citation type="journal article" date="2015" name="MBio">
        <title>Genome-Resolved Metagenomic Analysis Reveals Roles for Candidate Phyla and Other Microbial Community Members in Biogeochemical Transformations in Oil Reservoirs.</title>
        <authorList>
            <person name="Hu P."/>
            <person name="Tom L."/>
            <person name="Singh A."/>
            <person name="Thomas B.C."/>
            <person name="Baker B.J."/>
            <person name="Piceno Y.M."/>
            <person name="Andersen G.L."/>
            <person name="Banfield J.F."/>
        </authorList>
    </citation>
    <scope>NUCLEOTIDE SEQUENCE [LARGE SCALE GENOMIC DNA]</scope>
</reference>
<dbReference type="SMART" id="SM00849">
    <property type="entry name" value="Lactamase_B"/>
    <property type="match status" value="1"/>
</dbReference>
<dbReference type="InterPro" id="IPR036866">
    <property type="entry name" value="RibonucZ/Hydroxyglut_hydro"/>
</dbReference>
<evidence type="ECO:0000313" key="5">
    <source>
        <dbReference type="Proteomes" id="UP000053467"/>
    </source>
</evidence>
<dbReference type="Pfam" id="PF00753">
    <property type="entry name" value="Lactamase_B"/>
    <property type="match status" value="1"/>
</dbReference>